<feature type="compositionally biased region" description="Polar residues" evidence="5">
    <location>
        <begin position="52"/>
        <end position="62"/>
    </location>
</feature>
<sequence>MSFPKAPLRRFNEAPTCAPPPGSYDIKTSDPSKGPVSFDKSERFKVHAGDPESQQNASSFKQPPSPSTGRKLESFRSRSSSSGKRPEKDLAAMKDSRKQRELEKEIRVLIGERNQKDKRLQALEDDLAKSESKLCALLREKNSLLANVASLEKHLLELRRSNELLKTKCFEEGTQKKMNNLWTEVMKLRHQLNARKIALVKQGNMETKLNAAQEILEHSKEKAAPQEEQLTASESEAEEKCDSDQLLEYIAELGNVAAQFDDKYTLEVARLEEIIETKSRDIEALKNDLQVKEATLSTQTEELNEKCKMLEQQKEKILREHGEKEQSANAEIKQLKEQLDLERQEHHKLKEICREESVAIHQKLLAFQEEVAKEREVLERELKETMNEVDKLHTKENETEKLLKHLEEETKSQAEELAQLEAKLKRKNTELKKMAEFHSSAIEKMQEEHNTTMCKLGETTAEFEIYKAHVTEEIACLKQEKTTMHEKILEMSKTIHQRTEVVQEVQQAKVQAKEECERMLLDAHTKLALKDEEIKRIKESSVEQIANLQARLKKQSEDFKKQLEVERRTIAEKLEADYKEGIETWRVLYEDLSNKVKPFQQQLDAYEAEKNALLNEHGAAQDELNKINDAYAKLLGHQNQKQKIKHVMKLKEENSQLKQELSRLRSQLAKEKQVRGELQDQINAIQGVKRFDPSKAFQHSAKENMALRTPFQERGNRRKTKLLSAEEEEMYRSFRDCV</sequence>
<feature type="coiled-coil region" evidence="4">
    <location>
        <begin position="106"/>
        <end position="168"/>
    </location>
</feature>
<evidence type="ECO:0000256" key="2">
    <source>
        <dbReference type="ARBA" id="ARBA00022490"/>
    </source>
</evidence>
<evidence type="ECO:0000259" key="6">
    <source>
        <dbReference type="Pfam" id="PF15908"/>
    </source>
</evidence>
<dbReference type="GO" id="GO:0016020">
    <property type="term" value="C:membrane"/>
    <property type="evidence" value="ECO:0007669"/>
    <property type="project" value="TreeGrafter"/>
</dbReference>
<keyword evidence="4" id="KW-0175">Coiled coil</keyword>
<proteinExistence type="predicted"/>
<feature type="compositionally biased region" description="Basic and acidic residues" evidence="5">
    <location>
        <begin position="39"/>
        <end position="50"/>
    </location>
</feature>
<feature type="domain" description="Hyaluronan-mediated motility receptor C-terminal" evidence="6">
    <location>
        <begin position="561"/>
        <end position="713"/>
    </location>
</feature>
<reference evidence="8" key="2">
    <citation type="submission" date="2025-08" db="UniProtKB">
        <authorList>
            <consortium name="RefSeq"/>
        </authorList>
    </citation>
    <scope>IDENTIFICATION</scope>
</reference>
<dbReference type="AlphaFoldDB" id="A0A6J0UZ32"/>
<dbReference type="Pfam" id="PF15905">
    <property type="entry name" value="HMMR_N"/>
    <property type="match status" value="1"/>
</dbReference>
<evidence type="ECO:0000256" key="4">
    <source>
        <dbReference type="SAM" id="Coils"/>
    </source>
</evidence>
<dbReference type="KEGG" id="pvt:110086743"/>
<dbReference type="InParanoid" id="A0A6J0UZ32"/>
<keyword evidence="3" id="KW-0206">Cytoskeleton</keyword>
<protein>
    <submittedName>
        <fullName evidence="8">Hyaluronan mediated motility receptor isoform X1</fullName>
    </submittedName>
</protein>
<keyword evidence="2" id="KW-0963">Cytoplasm</keyword>
<dbReference type="Proteomes" id="UP001652642">
    <property type="component" value="Chromosome 2"/>
</dbReference>
<reference evidence="7" key="1">
    <citation type="submission" date="2025-05" db="UniProtKB">
        <authorList>
            <consortium name="RefSeq"/>
        </authorList>
    </citation>
    <scope>NUCLEOTIDE SEQUENCE [LARGE SCALE GENOMIC DNA]</scope>
</reference>
<feature type="compositionally biased region" description="Basic and acidic residues" evidence="5">
    <location>
        <begin position="84"/>
        <end position="99"/>
    </location>
</feature>
<evidence type="ECO:0000256" key="1">
    <source>
        <dbReference type="ARBA" id="ARBA00004186"/>
    </source>
</evidence>
<dbReference type="GO" id="GO:0005819">
    <property type="term" value="C:spindle"/>
    <property type="evidence" value="ECO:0007669"/>
    <property type="project" value="UniProtKB-SubCell"/>
</dbReference>
<feature type="coiled-coil region" evidence="4">
    <location>
        <begin position="502"/>
        <end position="565"/>
    </location>
</feature>
<feature type="region of interest" description="Disordered" evidence="5">
    <location>
        <begin position="219"/>
        <end position="238"/>
    </location>
</feature>
<evidence type="ECO:0000256" key="5">
    <source>
        <dbReference type="SAM" id="MobiDB-lite"/>
    </source>
</evidence>
<gene>
    <name evidence="8" type="primary">HMMR</name>
</gene>
<dbReference type="InterPro" id="IPR026203">
    <property type="entry name" value="IHABP"/>
</dbReference>
<dbReference type="PANTHER" id="PTHR18956:SF6">
    <property type="entry name" value="HYALURONAN MEDIATED MOTILITY RECEPTOR"/>
    <property type="match status" value="1"/>
</dbReference>
<comment type="subcellular location">
    <subcellularLocation>
        <location evidence="1">Cytoplasm</location>
        <location evidence="1">Cytoskeleton</location>
        <location evidence="1">Spindle</location>
    </subcellularLocation>
</comment>
<dbReference type="GeneID" id="110086743"/>
<dbReference type="PANTHER" id="PTHR18956">
    <property type="entry name" value="HYALURONAN MEDIATED MOTILITY RECEPTOR"/>
    <property type="match status" value="1"/>
</dbReference>
<feature type="coiled-coil region" evidence="4">
    <location>
        <begin position="589"/>
        <end position="681"/>
    </location>
</feature>
<feature type="region of interest" description="Disordered" evidence="5">
    <location>
        <begin position="1"/>
        <end position="99"/>
    </location>
</feature>
<keyword evidence="8" id="KW-0675">Receptor</keyword>
<organism evidence="7 8">
    <name type="scientific">Pogona vitticeps</name>
    <name type="common">central bearded dragon</name>
    <dbReference type="NCBI Taxonomy" id="103695"/>
    <lineage>
        <taxon>Eukaryota</taxon>
        <taxon>Metazoa</taxon>
        <taxon>Chordata</taxon>
        <taxon>Craniata</taxon>
        <taxon>Vertebrata</taxon>
        <taxon>Euteleostomi</taxon>
        <taxon>Lepidosauria</taxon>
        <taxon>Squamata</taxon>
        <taxon>Bifurcata</taxon>
        <taxon>Unidentata</taxon>
        <taxon>Episquamata</taxon>
        <taxon>Toxicofera</taxon>
        <taxon>Iguania</taxon>
        <taxon>Acrodonta</taxon>
        <taxon>Agamidae</taxon>
        <taxon>Amphibolurinae</taxon>
        <taxon>Pogona</taxon>
    </lineage>
</organism>
<dbReference type="CTD" id="3161"/>
<feature type="coiled-coil region" evidence="4">
    <location>
        <begin position="268"/>
        <end position="448"/>
    </location>
</feature>
<dbReference type="RefSeq" id="XP_020663544.2">
    <property type="nucleotide sequence ID" value="XM_020807885.2"/>
</dbReference>
<name>A0A6J0UZ32_9SAUR</name>
<keyword evidence="7" id="KW-1185">Reference proteome</keyword>
<evidence type="ECO:0000313" key="7">
    <source>
        <dbReference type="Proteomes" id="UP001652642"/>
    </source>
</evidence>
<dbReference type="Pfam" id="PF15908">
    <property type="entry name" value="HMMR_C"/>
    <property type="match status" value="1"/>
</dbReference>
<dbReference type="InterPro" id="IPR031794">
    <property type="entry name" value="HMMR_C"/>
</dbReference>
<accession>A0A6J0UZ32</accession>
<evidence type="ECO:0000256" key="3">
    <source>
        <dbReference type="ARBA" id="ARBA00023212"/>
    </source>
</evidence>
<dbReference type="OrthoDB" id="419631at2759"/>
<dbReference type="GO" id="GO:0005540">
    <property type="term" value="F:hyaluronic acid binding"/>
    <property type="evidence" value="ECO:0007669"/>
    <property type="project" value="InterPro"/>
</dbReference>
<evidence type="ECO:0000313" key="8">
    <source>
        <dbReference type="RefSeq" id="XP_020663544.2"/>
    </source>
</evidence>